<proteinExistence type="predicted"/>
<evidence type="ECO:0000313" key="1">
    <source>
        <dbReference type="EMBL" id="MPD05667.1"/>
    </source>
</evidence>
<dbReference type="Proteomes" id="UP000324222">
    <property type="component" value="Unassembled WGS sequence"/>
</dbReference>
<reference evidence="1 2" key="1">
    <citation type="submission" date="2019-05" db="EMBL/GenBank/DDBJ databases">
        <title>Another draft genome of Portunus trituberculatus and its Hox gene families provides insights of decapod evolution.</title>
        <authorList>
            <person name="Jeong J.-H."/>
            <person name="Song I."/>
            <person name="Kim S."/>
            <person name="Choi T."/>
            <person name="Kim D."/>
            <person name="Ryu S."/>
            <person name="Kim W."/>
        </authorList>
    </citation>
    <scope>NUCLEOTIDE SEQUENCE [LARGE SCALE GENOMIC DNA]</scope>
    <source>
        <tissue evidence="1">Muscle</tissue>
    </source>
</reference>
<sequence>MVVVAMERDGCSVEHSVGDVVCDDVAKIYVIMRREGVVCSSDDGRTRVGVMMKHWWWRCWREAGRASNAAGREVVERVVEYAGGGYETAWWGGMVGR</sequence>
<comment type="caution">
    <text evidence="1">The sequence shown here is derived from an EMBL/GenBank/DDBJ whole genome shotgun (WGS) entry which is preliminary data.</text>
</comment>
<evidence type="ECO:0000313" key="2">
    <source>
        <dbReference type="Proteomes" id="UP000324222"/>
    </source>
</evidence>
<dbReference type="AlphaFoldDB" id="A0A5B7KG28"/>
<organism evidence="1 2">
    <name type="scientific">Portunus trituberculatus</name>
    <name type="common">Swimming crab</name>
    <name type="synonym">Neptunus trituberculatus</name>
    <dbReference type="NCBI Taxonomy" id="210409"/>
    <lineage>
        <taxon>Eukaryota</taxon>
        <taxon>Metazoa</taxon>
        <taxon>Ecdysozoa</taxon>
        <taxon>Arthropoda</taxon>
        <taxon>Crustacea</taxon>
        <taxon>Multicrustacea</taxon>
        <taxon>Malacostraca</taxon>
        <taxon>Eumalacostraca</taxon>
        <taxon>Eucarida</taxon>
        <taxon>Decapoda</taxon>
        <taxon>Pleocyemata</taxon>
        <taxon>Brachyura</taxon>
        <taxon>Eubrachyura</taxon>
        <taxon>Portunoidea</taxon>
        <taxon>Portunidae</taxon>
        <taxon>Portuninae</taxon>
        <taxon>Portunus</taxon>
    </lineage>
</organism>
<name>A0A5B7KG28_PORTR</name>
<keyword evidence="2" id="KW-1185">Reference proteome</keyword>
<accession>A0A5B7KG28</accession>
<gene>
    <name evidence="1" type="ORF">E2C01_101425</name>
</gene>
<dbReference type="EMBL" id="VSRR010147108">
    <property type="protein sequence ID" value="MPD05667.1"/>
    <property type="molecule type" value="Genomic_DNA"/>
</dbReference>
<protein>
    <submittedName>
        <fullName evidence="1">Uncharacterized protein</fullName>
    </submittedName>
</protein>